<reference evidence="1 2" key="1">
    <citation type="submission" date="2019-02" db="EMBL/GenBank/DDBJ databases">
        <title>Bacterial novel species Emticicia sp. 17J42-9 isolated from soil.</title>
        <authorList>
            <person name="Jung H.-Y."/>
        </authorList>
    </citation>
    <scope>NUCLEOTIDE SEQUENCE [LARGE SCALE GENOMIC DNA]</scope>
    <source>
        <strain evidence="1 2">17J42-9</strain>
    </source>
</reference>
<sequence>MEKFCVVCQTAIFGQKQKYCSNTCKQKDHYWRVKSQTNTYHSQTIRSLRRKSDLIQSFGGKCGKCGYSKNLSALHFHHLNSTNKKFKLDMRVLSNKKWDLILSEAEKCILLCSNCHAEEHNPELSFENVERILYGASRKELRDEKGVNSGKP</sequence>
<proteinExistence type="predicted"/>
<keyword evidence="2" id="KW-1185">Reference proteome</keyword>
<gene>
    <name evidence="1" type="ORF">EWM59_18825</name>
</gene>
<dbReference type="AlphaFoldDB" id="A0A4Q5LWL6"/>
<dbReference type="EMBL" id="SEWF01000031">
    <property type="protein sequence ID" value="RYU94114.1"/>
    <property type="molecule type" value="Genomic_DNA"/>
</dbReference>
<dbReference type="OrthoDB" id="962665at2"/>
<evidence type="ECO:0000313" key="1">
    <source>
        <dbReference type="EMBL" id="RYU94114.1"/>
    </source>
</evidence>
<dbReference type="RefSeq" id="WP_130022804.1">
    <property type="nucleotide sequence ID" value="NZ_SEWF01000031.1"/>
</dbReference>
<evidence type="ECO:0008006" key="3">
    <source>
        <dbReference type="Google" id="ProtNLM"/>
    </source>
</evidence>
<protein>
    <recommendedName>
        <fullName evidence="3">HNH endonuclease</fullName>
    </recommendedName>
</protein>
<evidence type="ECO:0000313" key="2">
    <source>
        <dbReference type="Proteomes" id="UP000293162"/>
    </source>
</evidence>
<dbReference type="Proteomes" id="UP000293162">
    <property type="component" value="Unassembled WGS sequence"/>
</dbReference>
<organism evidence="1 2">
    <name type="scientific">Emticicia agri</name>
    <dbReference type="NCBI Taxonomy" id="2492393"/>
    <lineage>
        <taxon>Bacteria</taxon>
        <taxon>Pseudomonadati</taxon>
        <taxon>Bacteroidota</taxon>
        <taxon>Cytophagia</taxon>
        <taxon>Cytophagales</taxon>
        <taxon>Leadbetterellaceae</taxon>
        <taxon>Emticicia</taxon>
    </lineage>
</organism>
<name>A0A4Q5LWL6_9BACT</name>
<comment type="caution">
    <text evidence="1">The sequence shown here is derived from an EMBL/GenBank/DDBJ whole genome shotgun (WGS) entry which is preliminary data.</text>
</comment>
<accession>A0A4Q5LWL6</accession>